<dbReference type="AlphaFoldDB" id="A0A1Y0V0H5"/>
<dbReference type="Proteomes" id="UP000195633">
    <property type="component" value="Chromosome"/>
</dbReference>
<gene>
    <name evidence="1" type="ORF">S101447_02583</name>
</gene>
<dbReference type="RefSeq" id="WP_087636259.1">
    <property type="nucleotide sequence ID" value="NZ_CP021524.1"/>
</dbReference>
<evidence type="ECO:0000313" key="1">
    <source>
        <dbReference type="EMBL" id="ARW11621.1"/>
    </source>
</evidence>
<reference evidence="1 2" key="1">
    <citation type="submission" date="2017-05" db="EMBL/GenBank/DDBJ databases">
        <title>Genome sequence of Acetobacter pasteurianus subsp. ascendens strain SRCM101447.</title>
        <authorList>
            <person name="Cho S.H."/>
        </authorList>
    </citation>
    <scope>NUCLEOTIDE SEQUENCE [LARGE SCALE GENOMIC DNA]</scope>
    <source>
        <strain evidence="1 2">SRCM101447</strain>
    </source>
</reference>
<name>A0A1Y0V0H5_9PROT</name>
<accession>A0A1Y0V0H5</accession>
<sequence>MIKETATAYSKAGHSKAHHPQHYSKNIRFDWSVECRAHLPLLKQTERVRWLKPVSFFIAAKPSSSWPAETAGSIISGFSHPVPQFETSLRIINRHIYNLCQNDRKEVSITTIFRGACGKQTRRTGFECSRLIAAQQVIDALQTTSHTR</sequence>
<proteinExistence type="predicted"/>
<organism evidence="1 2">
    <name type="scientific">Acetobacter ascendens</name>
    <dbReference type="NCBI Taxonomy" id="481146"/>
    <lineage>
        <taxon>Bacteria</taxon>
        <taxon>Pseudomonadati</taxon>
        <taxon>Pseudomonadota</taxon>
        <taxon>Alphaproteobacteria</taxon>
        <taxon>Acetobacterales</taxon>
        <taxon>Acetobacteraceae</taxon>
        <taxon>Acetobacter</taxon>
    </lineage>
</organism>
<dbReference type="EMBL" id="CP021524">
    <property type="protein sequence ID" value="ARW11621.1"/>
    <property type="molecule type" value="Genomic_DNA"/>
</dbReference>
<protein>
    <submittedName>
        <fullName evidence="1">Uncharacterized protein</fullName>
    </submittedName>
</protein>
<evidence type="ECO:0000313" key="2">
    <source>
        <dbReference type="Proteomes" id="UP000195633"/>
    </source>
</evidence>